<accession>A0A4U0XJ94</accession>
<dbReference type="SMART" id="SM00823">
    <property type="entry name" value="PKS_PP"/>
    <property type="match status" value="4"/>
</dbReference>
<dbReference type="PANTHER" id="PTHR45527:SF1">
    <property type="entry name" value="FATTY ACID SYNTHASE"/>
    <property type="match status" value="1"/>
</dbReference>
<dbReference type="InterPro" id="IPR006162">
    <property type="entry name" value="Ppantetheine_attach_site"/>
</dbReference>
<dbReference type="FunFam" id="3.40.50.12780:FF:000024">
    <property type="entry name" value="Nonribosomal siderophore peptide synthase SidC"/>
    <property type="match status" value="2"/>
</dbReference>
<dbReference type="Gene3D" id="3.30.300.30">
    <property type="match status" value="3"/>
</dbReference>
<dbReference type="FunFam" id="3.30.300.30:FF:000033">
    <property type="entry name" value="Nonribosomal siderophore peptide synthase SidC"/>
    <property type="match status" value="1"/>
</dbReference>
<dbReference type="OrthoDB" id="416786at2759"/>
<reference evidence="7 8" key="1">
    <citation type="submission" date="2017-03" db="EMBL/GenBank/DDBJ databases">
        <title>Genomes of endolithic fungi from Antarctica.</title>
        <authorList>
            <person name="Coleine C."/>
            <person name="Masonjones S."/>
            <person name="Stajich J.E."/>
        </authorList>
    </citation>
    <scope>NUCLEOTIDE SEQUENCE [LARGE SCALE GENOMIC DNA]</scope>
    <source>
        <strain evidence="7 8">CCFEE 5187</strain>
    </source>
</reference>
<dbReference type="GO" id="GO:0043041">
    <property type="term" value="P:amino acid activation for nonribosomal peptide biosynthetic process"/>
    <property type="evidence" value="ECO:0007669"/>
    <property type="project" value="TreeGrafter"/>
</dbReference>
<dbReference type="Gene3D" id="3.30.559.10">
    <property type="entry name" value="Chloramphenicol acetyltransferase-like domain"/>
    <property type="match status" value="4"/>
</dbReference>
<name>A0A4U0XJ94_9PEZI</name>
<feature type="domain" description="Carrier" evidence="6">
    <location>
        <begin position="519"/>
        <end position="592"/>
    </location>
</feature>
<dbReference type="InterPro" id="IPR045851">
    <property type="entry name" value="AMP-bd_C_sf"/>
</dbReference>
<dbReference type="PANTHER" id="PTHR45527">
    <property type="entry name" value="NONRIBOSOMAL PEPTIDE SYNTHETASE"/>
    <property type="match status" value="1"/>
</dbReference>
<dbReference type="EMBL" id="NAJN01000246">
    <property type="protein sequence ID" value="TKA76257.1"/>
    <property type="molecule type" value="Genomic_DNA"/>
</dbReference>
<dbReference type="GO" id="GO:0005737">
    <property type="term" value="C:cytoplasm"/>
    <property type="evidence" value="ECO:0007669"/>
    <property type="project" value="TreeGrafter"/>
</dbReference>
<evidence type="ECO:0000259" key="6">
    <source>
        <dbReference type="PROSITE" id="PS50075"/>
    </source>
</evidence>
<dbReference type="InterPro" id="IPR010071">
    <property type="entry name" value="AA_adenyl_dom"/>
</dbReference>
<feature type="domain" description="Carrier" evidence="6">
    <location>
        <begin position="2841"/>
        <end position="2914"/>
    </location>
</feature>
<dbReference type="GO" id="GO:0010106">
    <property type="term" value="P:cellular response to iron ion starvation"/>
    <property type="evidence" value="ECO:0007669"/>
    <property type="project" value="UniProtKB-ARBA"/>
</dbReference>
<dbReference type="Pfam" id="PF00501">
    <property type="entry name" value="AMP-binding"/>
    <property type="match status" value="4"/>
</dbReference>
<dbReference type="InterPro" id="IPR000873">
    <property type="entry name" value="AMP-dep_synth/lig_dom"/>
</dbReference>
<dbReference type="InterPro" id="IPR001242">
    <property type="entry name" value="Condensation_dom"/>
</dbReference>
<dbReference type="STRING" id="331657.A0A4U0XJ94"/>
<evidence type="ECO:0000256" key="2">
    <source>
        <dbReference type="ARBA" id="ARBA00022450"/>
    </source>
</evidence>
<dbReference type="Gene3D" id="1.10.1200.10">
    <property type="entry name" value="ACP-like"/>
    <property type="match status" value="4"/>
</dbReference>
<dbReference type="InterPro" id="IPR020806">
    <property type="entry name" value="PKS_PP-bd"/>
</dbReference>
<dbReference type="SUPFAM" id="SSF52777">
    <property type="entry name" value="CoA-dependent acyltransferases"/>
    <property type="match status" value="9"/>
</dbReference>
<organism evidence="7 8">
    <name type="scientific">Cryomyces minteri</name>
    <dbReference type="NCBI Taxonomy" id="331657"/>
    <lineage>
        <taxon>Eukaryota</taxon>
        <taxon>Fungi</taxon>
        <taxon>Dikarya</taxon>
        <taxon>Ascomycota</taxon>
        <taxon>Pezizomycotina</taxon>
        <taxon>Dothideomycetes</taxon>
        <taxon>Dothideomycetes incertae sedis</taxon>
        <taxon>Cryomyces</taxon>
    </lineage>
</organism>
<dbReference type="GO" id="GO:0031169">
    <property type="term" value="P:ferrichrome biosynthetic process"/>
    <property type="evidence" value="ECO:0007669"/>
    <property type="project" value="UniProtKB-ARBA"/>
</dbReference>
<dbReference type="FunFam" id="3.30.300.30:FF:000015">
    <property type="entry name" value="Nonribosomal peptide synthase SidD"/>
    <property type="match status" value="1"/>
</dbReference>
<keyword evidence="4" id="KW-0436">Ligase</keyword>
<dbReference type="GO" id="GO:0031177">
    <property type="term" value="F:phosphopantetheine binding"/>
    <property type="evidence" value="ECO:0007669"/>
    <property type="project" value="InterPro"/>
</dbReference>
<dbReference type="Gene3D" id="3.40.50.12780">
    <property type="entry name" value="N-terminal domain of ligase-like"/>
    <property type="match status" value="4"/>
</dbReference>
<dbReference type="Pfam" id="PF00668">
    <property type="entry name" value="Condensation"/>
    <property type="match status" value="4"/>
</dbReference>
<sequence length="3945" mass="437254">MLHHLVSKRGRDHNCAIDFLNVHGGREKLSYDDLDHLSARVAARIQHAIRATSSAVGKQCIIPVLVPQSIELYVVLLAILRAGGAFCPLSLDAPQDRVNFMLKDVGAKIVITTPQLQQKIPKDQNLMLLFADVDALGDESTLDEPRSEDIARQASDLAYVLYTSGSSGLPKAVGVSHLAVTQSLLAHDRHMPTFSRFLQFAAPTFDVSVFEIFFPWLRGSTLIGCDRGALLSDLPAVMNQLEVDAAELTPTVVGGLLKQRSNVPGLKVLLTIGEMLTQTIIEEFGGTQHRKSILHGMYGPTEASIHCTLQTNFPGGSRVGNIGIPLDTVSAYIIEPSLPSRSIEKAAVQILPVGQIGELAVGGFQLANGYLNRDDLTTTAFVDTENYGRLYRTGDKARLLPDGTLECLGRIVAGQVKLRGQRIELGEVEQAASRTPGCRNAIVSIIGGILVAFCLVDSDDVAMKAVFDSCQKWLPKYMCPGDVVLLQTFPQSSSGKVDRRKLEEDYQLNRNDAAKTDSKHTSQIGCKILEIAESVLGQKLEDSSSLAASGLDSLLAIRFSSLLRNAGFDIGPVEILDVKTLWELEKVLMRSERSISPHTPGLSQVEADWKRIADRVLEHSVMQDLQSEIIEIIPCTPLQASMLAESDIKPGAYYNWVEIEFPTAATTQSITSAFQQLAENNAILRSGFYESGMSPSSYVQVVWRSLQESQLVEVTEDVVRDHEHNKQAYLLHPLKILIFQSSSRLRAVVQIHHAIYDGWSWDLIMLDLSQLVDGRAARQRPQFREVARFYSSRAQSSLDVSREYWLEQLSDTSPAPLPNFNGCVVPANSSQVCQRPLRITSQGVRDAARQHSCSQQVYFQAAFSYLLSCYLGDPDIVLGTVTSGRTIPVAGIEDVIGPCIATLPLRVNLLQSRRVKDLLQAVHQSNKGMLKHCALPLKDIKQLCGVQPGHSLFDTLIVWQETLESCHKDQTSVRIVDSADRLEFNLVIEIEPLQDQIMVRATYQSSVLPREQVQVLLEQLEQLVNHFIQSPDTLVEDVGACLTRSVLSIANPKPAKQDLQNDLVYHIEETARESPNRPALMFASSISDLPIRVQELTYEQLNLRANQLAHFLVSRNVKPDDLVCICMDKSVNLYVSILASMKAGAGYLPITPETPTARIRLILDEAEVNICLTDLTSRPCLERTEGFQSRAIFDVGEIQVSGYPRSNPAVECHGSSLAYAVFTSGTSTGRPKGVLVTRDNLLSNLKVLTGIYPFHENARLLQACSQAFDVSVFEIFFAWYRGMCLCSATKEVLFQNVQHAINKFEITHLSLTPTVAALVDPSKVPSVRFLVTAGYGPSETTNICTVKTRVSATDLINNIGPPLKNTSSFVITSAKDFRLTPQGGVGELCFGGEQVFRGYLKMPDLTASKFIDHPEFGRLYRSGDLGRLLPDGSIVFVGRADDQVKIRGQRVELGEINGHILNSPAVYDCFTLVLERKSDQSQKLVAFWVPNEGMANKVTILKLDGKTSEAILDLYESLSASLPVYMIPSGLVPITRLPMTSQGKIDKRKLVSLFEDLSIDYLNTVAPNTRGSGQSKDWTDAEHDIAAALSRTLDMPVSSIGRHTSFFALGLDSISAIGLSRHLRDSNLCLWTGNPNEALFDTIFAYQKHTSSKDLDFPWKVVDVEATVDYPISIELEPVEKDGLELRITFTTRVLPEGQASMLLDQLDANLVDLCTAPDRHEDSSVTYDTSLLSIVPAKEPEILSDVGLLHEFVEVNSRRYPDKVAFEFATSVHEGEIVSRSWTYRDLDDVGNKIASLLKSQGIKPGSLIAACFDKCPEASFAFLGILKAGCGFLALDPAAPVARNAFVIEDSRVSLVLSKGKQSTEFRTHVAIPIIDLDTYDLDRFPAKDFGALQKTKPSDTCYCLYTSGSTGKPKGCEITHENAVQAILAFTRLFAGHWDLNSSRWLQFASFHFDVSVLEQYWSWSVGICLVSVPRDVIFEDLAGTIRKLKITHIDLTPSLARVLEPDDVPSLCRGVFITGGEQLSQDIIDAWGPKAVIYNGYGPTETTIGITMYPRVPPNGKPSNIGRQFDNVGSYVLRPDTDIPVPRGAVGELCVSGKLVGRGYLNRPDLTKERFPYLPRFGERVYRTGDLVRILHDDTFEFLGRIDDQVKLRGQRLEVGEINSVIRQADGVVDVATLIAKHSKQQKDQIVSFVVVKNLPVAKGSPVVEFGSDALRIVVSAQSACQARLPTYMQPTHFVPLNSLPLSPNNKADTMQLRSIYNALSIEDLHSLSAASSNDTNWTEPEKEVCSVLSEMLSIENTAISRSSSIFQLGLDSISIIGFARRLREAGFGGAHTSLVMKNSTVSRLADALSVRAARSTSVDSPAEAARRAIAACEQKNKASAAKALSVTKDHVESIAPCTPLQEGIISRSLDNDKPVYFASFRFLVGHLDLSRLRTAWEQAVTAIQVLRSHFLPTEDGYIQVVLRPTELPWDEKYVPNNNETEAYLDGCRRKWWKQNRTELGKTFEIVVVRSPTETTMAVHMFHALYDGNSLALLLEKVSQQYDGNPRIDYGPSFHEVLPYGPLRQVEGAKKFWVSHLAHVGGCRLPQAIADPKAEDFAVTLEIEKLDGFEPVRRQLNITHQTLVQICWAAVMHKLYGDAVTLGVVVSGRSMDYHGAERVIGPLFNTIPFYMAIKGTETWASAAGRCHDLITAALPFQYTPLRNVMKWCGRRVPLFDNLFVFQRNLEGLQTGKDRFWRQLDGVPQADYPLAFEVEQTRSDKLNLTIVAQGSTINKEEAKNMLLLFRKALISLLSDPENSVSSVMSHLDESWKENTEVNQQVAVDLNSVHDFVWSEEAYTIRREISVLAEIGAPEIDEHSSILELGLDSIDAVKLSSRLKKVGISMPVSTIMRSLTVSRMVQRLRNRSPSDENSTRQISLPDVERKLQAYLSKAGVDLQDVESILPVTPLQEAMVAEMVSSNFTRYLNHDVLRLNQDVDIAKLKKAWASVVSHSPVLRTSFYEIDDPGITASFVQLVHKHAALVWEEMDSPDSAAIDTVIEFIRRDVAENFRKGPPLRLTLIQSPDSKYLVLSIAHALYDGWSLELLHKDIHKTYHGSYFGRPDYKIALEKILNAADSEAHAFWQDSLSGAAPCLFPTSSLVDTKEICRKDHISSLSAETIKLFCKAQGISLQALGQTCWSLVLANRTHHLDVVYGVVLSGRDTEEMNEMLFPTMNTVAMRSILHGSRREMLRYTQEIISNTAPYQHFPLRKAQLMAKTNRNALLNTLFIYQKRPGYSAETGISLYESVGGSADIEYPVCVEMETKAEKLIWRVACKASCLNEFAAEDLLRQLDLTLTSVIESPNAPTVEYGPAGTAICGLPPFHEEGFDKLDIDGTPSQAALNLESSVPWTPLETTLRQVLSAVSMIPVDEITRFQTLFHLGLDSISAIKVSTLLRKQSIKLSVSEMLRAATIHHMARVIQDRQPQEDEMISGNSTVLPDKMQFAALLPRAGIREEHIEEVLPANSGQIYMLSMWQRSQGALFHPAFKYRIEGSLDTGTLHGAWKELVRLNPILRTVFIATESPVSPFIQVILKEVDDSFNSADDSKSSQFTVPYTAQPMVRLCAHRDDESYLLTLKIHHALYDAVSLPNLLGQLQRLCGSALEHGSIAPAFSDFVALSTSDSALQKRRAFWTKYLEGARSAKETQPPHHMNRRTEIFMPSLIADVRPLEGLAREKGLSFQSLFLAAYARIYSRLRPVPNDKDSYAIPENAIFGIYLANRSHLDNLANLAAPTVNLVPLRAQDLLNTPLLDAAARIQRDLREIGNQHNSAAGLWEIEQWTGVKVDSFVNFLKLPDTATLSSDDSSHPEHDVRIEEYNGKRQEERARTVDVETEGYVDLEELRNNKVRDSYLFSIDVEATIRNGALDVGVFAPVDMLSVAAAEGVVSELRDLLAGLLER</sequence>
<comment type="pathway">
    <text evidence="1">Siderophore biosynthesis.</text>
</comment>
<dbReference type="Proteomes" id="UP000308768">
    <property type="component" value="Unassembled WGS sequence"/>
</dbReference>
<dbReference type="PROSITE" id="PS00455">
    <property type="entry name" value="AMP_BINDING"/>
    <property type="match status" value="1"/>
</dbReference>
<dbReference type="Pfam" id="PF00550">
    <property type="entry name" value="PP-binding"/>
    <property type="match status" value="5"/>
</dbReference>
<evidence type="ECO:0000313" key="7">
    <source>
        <dbReference type="EMBL" id="TKA76257.1"/>
    </source>
</evidence>
<comment type="caution">
    <text evidence="7">The sequence shown here is derived from an EMBL/GenBank/DDBJ whole genome shotgun (WGS) entry which is preliminary data.</text>
</comment>
<feature type="domain" description="Carrier" evidence="6">
    <location>
        <begin position="3395"/>
        <end position="3471"/>
    </location>
</feature>
<dbReference type="InterPro" id="IPR036736">
    <property type="entry name" value="ACP-like_sf"/>
</dbReference>
<dbReference type="InterPro" id="IPR020845">
    <property type="entry name" value="AMP-binding_CS"/>
</dbReference>
<dbReference type="PROSITE" id="PS50075">
    <property type="entry name" value="CARRIER"/>
    <property type="match status" value="4"/>
</dbReference>
<dbReference type="NCBIfam" id="NF003417">
    <property type="entry name" value="PRK04813.1"/>
    <property type="match status" value="4"/>
</dbReference>
<evidence type="ECO:0000256" key="3">
    <source>
        <dbReference type="ARBA" id="ARBA00022553"/>
    </source>
</evidence>
<evidence type="ECO:0000313" key="8">
    <source>
        <dbReference type="Proteomes" id="UP000308768"/>
    </source>
</evidence>
<dbReference type="PROSITE" id="PS00012">
    <property type="entry name" value="PHOSPHOPANTETHEINE"/>
    <property type="match status" value="3"/>
</dbReference>
<protein>
    <recommendedName>
        <fullName evidence="6">Carrier domain-containing protein</fullName>
    </recommendedName>
</protein>
<dbReference type="SUPFAM" id="SSF47336">
    <property type="entry name" value="ACP-like"/>
    <property type="match status" value="5"/>
</dbReference>
<evidence type="ECO:0000256" key="5">
    <source>
        <dbReference type="ARBA" id="ARBA00029454"/>
    </source>
</evidence>
<keyword evidence="8" id="KW-1185">Reference proteome</keyword>
<dbReference type="Gene3D" id="3.30.559.30">
    <property type="entry name" value="Nonribosomal peptide synthetase, condensation domain"/>
    <property type="match status" value="4"/>
</dbReference>
<evidence type="ECO:0000256" key="4">
    <source>
        <dbReference type="ARBA" id="ARBA00022598"/>
    </source>
</evidence>
<dbReference type="CDD" id="cd19542">
    <property type="entry name" value="CT_NRPS-like"/>
    <property type="match status" value="2"/>
</dbReference>
<keyword evidence="2" id="KW-0596">Phosphopantetheine</keyword>
<dbReference type="NCBIfam" id="TIGR01733">
    <property type="entry name" value="AA-adenyl-dom"/>
    <property type="match status" value="2"/>
</dbReference>
<dbReference type="FunFam" id="3.40.50.980:FF:000001">
    <property type="entry name" value="Non-ribosomal peptide synthetase"/>
    <property type="match status" value="1"/>
</dbReference>
<feature type="domain" description="Carrier" evidence="6">
    <location>
        <begin position="2284"/>
        <end position="2361"/>
    </location>
</feature>
<comment type="similarity">
    <text evidence="5">Belongs to the NRP synthetase family.</text>
</comment>
<dbReference type="SUPFAM" id="SSF56801">
    <property type="entry name" value="Acetyl-CoA synthetase-like"/>
    <property type="match status" value="3"/>
</dbReference>
<gene>
    <name evidence="7" type="ORF">B0A49_04879</name>
</gene>
<proteinExistence type="inferred from homology"/>
<dbReference type="InterPro" id="IPR042099">
    <property type="entry name" value="ANL_N_sf"/>
</dbReference>
<dbReference type="GO" id="GO:0016874">
    <property type="term" value="F:ligase activity"/>
    <property type="evidence" value="ECO:0007669"/>
    <property type="project" value="UniProtKB-KW"/>
</dbReference>
<dbReference type="InterPro" id="IPR023213">
    <property type="entry name" value="CAT-like_dom_sf"/>
</dbReference>
<dbReference type="CDD" id="cd05918">
    <property type="entry name" value="A_NRPS_SidN3_like"/>
    <property type="match status" value="2"/>
</dbReference>
<evidence type="ECO:0000256" key="1">
    <source>
        <dbReference type="ARBA" id="ARBA00004924"/>
    </source>
</evidence>
<keyword evidence="3" id="KW-0597">Phosphoprotein</keyword>
<dbReference type="InterPro" id="IPR009081">
    <property type="entry name" value="PP-bd_ACP"/>
</dbReference>